<reference evidence="2 3" key="1">
    <citation type="journal article" date="2017" name="Nat. Ecol. Evol.">
        <title>Scallop genome provides insights into evolution of bilaterian karyotype and development.</title>
        <authorList>
            <person name="Wang S."/>
            <person name="Zhang J."/>
            <person name="Jiao W."/>
            <person name="Li J."/>
            <person name="Xun X."/>
            <person name="Sun Y."/>
            <person name="Guo X."/>
            <person name="Huan P."/>
            <person name="Dong B."/>
            <person name="Zhang L."/>
            <person name="Hu X."/>
            <person name="Sun X."/>
            <person name="Wang J."/>
            <person name="Zhao C."/>
            <person name="Wang Y."/>
            <person name="Wang D."/>
            <person name="Huang X."/>
            <person name="Wang R."/>
            <person name="Lv J."/>
            <person name="Li Y."/>
            <person name="Zhang Z."/>
            <person name="Liu B."/>
            <person name="Lu W."/>
            <person name="Hui Y."/>
            <person name="Liang J."/>
            <person name="Zhou Z."/>
            <person name="Hou R."/>
            <person name="Li X."/>
            <person name="Liu Y."/>
            <person name="Li H."/>
            <person name="Ning X."/>
            <person name="Lin Y."/>
            <person name="Zhao L."/>
            <person name="Xing Q."/>
            <person name="Dou J."/>
            <person name="Li Y."/>
            <person name="Mao J."/>
            <person name="Guo H."/>
            <person name="Dou H."/>
            <person name="Li T."/>
            <person name="Mu C."/>
            <person name="Jiang W."/>
            <person name="Fu Q."/>
            <person name="Fu X."/>
            <person name="Miao Y."/>
            <person name="Liu J."/>
            <person name="Yu Q."/>
            <person name="Li R."/>
            <person name="Liao H."/>
            <person name="Li X."/>
            <person name="Kong Y."/>
            <person name="Jiang Z."/>
            <person name="Chourrout D."/>
            <person name="Li R."/>
            <person name="Bao Z."/>
        </authorList>
    </citation>
    <scope>NUCLEOTIDE SEQUENCE [LARGE SCALE GENOMIC DNA]</scope>
    <source>
        <strain evidence="2 3">PY_sf001</strain>
    </source>
</reference>
<evidence type="ECO:0000256" key="1">
    <source>
        <dbReference type="SAM" id="MobiDB-lite"/>
    </source>
</evidence>
<evidence type="ECO:0000313" key="3">
    <source>
        <dbReference type="Proteomes" id="UP000242188"/>
    </source>
</evidence>
<feature type="region of interest" description="Disordered" evidence="1">
    <location>
        <begin position="136"/>
        <end position="176"/>
    </location>
</feature>
<dbReference type="PANTHER" id="PTHR21580">
    <property type="entry name" value="SHIPPO-1-RELATED"/>
    <property type="match status" value="1"/>
</dbReference>
<gene>
    <name evidence="2" type="ORF">KP79_PYT02863</name>
</gene>
<name>A0A210PK54_MIZYE</name>
<dbReference type="OrthoDB" id="429991at2759"/>
<proteinExistence type="predicted"/>
<dbReference type="PANTHER" id="PTHR21580:SF28">
    <property type="entry name" value="BOREALIN N-TERMINAL DOMAIN-CONTAINING PROTEIN-RELATED"/>
    <property type="match status" value="1"/>
</dbReference>
<dbReference type="InterPro" id="IPR051291">
    <property type="entry name" value="CIMAP"/>
</dbReference>
<dbReference type="Pfam" id="PF07004">
    <property type="entry name" value="SHIPPO-rpt"/>
    <property type="match status" value="3"/>
</dbReference>
<accession>A0A210PK54</accession>
<sequence>MSYLLTEFRPSGPGPAYNLDGDLTHRGRVTGSSYSLGGRPKTPKRRDVSPGPAAYNTDKAPLWEKNSPKYSLSPRTSPRRIDVTPSPGAYSLPSMIGPRVPDRQGGPASSILGKNSYGGFSSDWAKSPGPATYGAYDPGLTKHRGPSYSLGAKAKPMPDKDNFPGPGRYSPEKVSVHMENSPRYPIGVRHSQFAMPVMPLADVQ</sequence>
<dbReference type="AlphaFoldDB" id="A0A210PK54"/>
<evidence type="ECO:0000313" key="2">
    <source>
        <dbReference type="EMBL" id="OWF36786.1"/>
    </source>
</evidence>
<dbReference type="InterPro" id="IPR010736">
    <property type="entry name" value="SHIPPO-rpt"/>
</dbReference>
<keyword evidence="3" id="KW-1185">Reference proteome</keyword>
<protein>
    <submittedName>
        <fullName evidence="2">Outer dense fiber protein 3</fullName>
    </submittedName>
</protein>
<comment type="caution">
    <text evidence="2">The sequence shown here is derived from an EMBL/GenBank/DDBJ whole genome shotgun (WGS) entry which is preliminary data.</text>
</comment>
<dbReference type="EMBL" id="NEDP02076350">
    <property type="protein sequence ID" value="OWF36786.1"/>
    <property type="molecule type" value="Genomic_DNA"/>
</dbReference>
<feature type="region of interest" description="Disordered" evidence="1">
    <location>
        <begin position="1"/>
        <end position="114"/>
    </location>
</feature>
<dbReference type="Proteomes" id="UP000242188">
    <property type="component" value="Unassembled WGS sequence"/>
</dbReference>
<organism evidence="2 3">
    <name type="scientific">Mizuhopecten yessoensis</name>
    <name type="common">Japanese scallop</name>
    <name type="synonym">Patinopecten yessoensis</name>
    <dbReference type="NCBI Taxonomy" id="6573"/>
    <lineage>
        <taxon>Eukaryota</taxon>
        <taxon>Metazoa</taxon>
        <taxon>Spiralia</taxon>
        <taxon>Lophotrochozoa</taxon>
        <taxon>Mollusca</taxon>
        <taxon>Bivalvia</taxon>
        <taxon>Autobranchia</taxon>
        <taxon>Pteriomorphia</taxon>
        <taxon>Pectinida</taxon>
        <taxon>Pectinoidea</taxon>
        <taxon>Pectinidae</taxon>
        <taxon>Mizuhopecten</taxon>
    </lineage>
</organism>